<evidence type="ECO:0000313" key="12">
    <source>
        <dbReference type="EMBL" id="RKU40288.1"/>
    </source>
</evidence>
<comment type="similarity">
    <text evidence="2">Belongs to the ING family.</text>
</comment>
<feature type="compositionally biased region" description="Basic and acidic residues" evidence="10">
    <location>
        <begin position="469"/>
        <end position="481"/>
    </location>
</feature>
<evidence type="ECO:0000313" key="13">
    <source>
        <dbReference type="Proteomes" id="UP000275385"/>
    </source>
</evidence>
<dbReference type="Gene3D" id="3.30.40.10">
    <property type="entry name" value="Zinc/RING finger domain, C3HC4 (zinc finger)"/>
    <property type="match status" value="1"/>
</dbReference>
<dbReference type="GO" id="GO:0005634">
    <property type="term" value="C:nucleus"/>
    <property type="evidence" value="ECO:0007669"/>
    <property type="project" value="UniProtKB-SubCell"/>
</dbReference>
<feature type="binding site" evidence="8">
    <location>
        <position position="811"/>
    </location>
    <ligand>
        <name>Zn(2+)</name>
        <dbReference type="ChEBI" id="CHEBI:29105"/>
        <label>2</label>
    </ligand>
</feature>
<dbReference type="InterPro" id="IPR011011">
    <property type="entry name" value="Znf_FYVE_PHD"/>
</dbReference>
<gene>
    <name evidence="12" type="ORF">DL546_001264</name>
</gene>
<feature type="binding site" evidence="8">
    <location>
        <position position="800"/>
    </location>
    <ligand>
        <name>Zn(2+)</name>
        <dbReference type="ChEBI" id="CHEBI:29105"/>
        <label>1</label>
    </ligand>
</feature>
<feature type="compositionally biased region" description="Polar residues" evidence="10">
    <location>
        <begin position="506"/>
        <end position="515"/>
    </location>
</feature>
<feature type="region of interest" description="Disordered" evidence="10">
    <location>
        <begin position="202"/>
        <end position="261"/>
    </location>
</feature>
<evidence type="ECO:0000256" key="8">
    <source>
        <dbReference type="PIRSR" id="PIRSR628651-51"/>
    </source>
</evidence>
<comment type="caution">
    <text evidence="12">The sequence shown here is derived from an EMBL/GenBank/DDBJ whole genome shotgun (WGS) entry which is preliminary data.</text>
</comment>
<evidence type="ECO:0000256" key="7">
    <source>
        <dbReference type="PIRSR" id="PIRSR628651-50"/>
    </source>
</evidence>
<dbReference type="SMART" id="SM01408">
    <property type="entry name" value="ING"/>
    <property type="match status" value="1"/>
</dbReference>
<organism evidence="12 13">
    <name type="scientific">Coniochaeta pulveracea</name>
    <dbReference type="NCBI Taxonomy" id="177199"/>
    <lineage>
        <taxon>Eukaryota</taxon>
        <taxon>Fungi</taxon>
        <taxon>Dikarya</taxon>
        <taxon>Ascomycota</taxon>
        <taxon>Pezizomycotina</taxon>
        <taxon>Sordariomycetes</taxon>
        <taxon>Sordariomycetidae</taxon>
        <taxon>Coniochaetales</taxon>
        <taxon>Coniochaetaceae</taxon>
        <taxon>Coniochaeta</taxon>
    </lineage>
</organism>
<evidence type="ECO:0000259" key="11">
    <source>
        <dbReference type="PROSITE" id="PS50016"/>
    </source>
</evidence>
<comment type="subcellular location">
    <subcellularLocation>
        <location evidence="1">Nucleus</location>
    </subcellularLocation>
</comment>
<dbReference type="InterPro" id="IPR024610">
    <property type="entry name" value="ING_N_histone-binding"/>
</dbReference>
<feature type="domain" description="PHD-type" evidence="11">
    <location>
        <begin position="795"/>
        <end position="847"/>
    </location>
</feature>
<feature type="binding site" evidence="8">
    <location>
        <position position="826"/>
    </location>
    <ligand>
        <name>Zn(2+)</name>
        <dbReference type="ChEBI" id="CHEBI:29105"/>
        <label>1</label>
    </ligand>
</feature>
<dbReference type="GO" id="GO:0000123">
    <property type="term" value="C:histone acetyltransferase complex"/>
    <property type="evidence" value="ECO:0007669"/>
    <property type="project" value="TreeGrafter"/>
</dbReference>
<dbReference type="SMART" id="SM00249">
    <property type="entry name" value="PHD"/>
    <property type="match status" value="1"/>
</dbReference>
<dbReference type="OrthoDB" id="5411773at2759"/>
<feature type="compositionally biased region" description="Basic residues" evidence="10">
    <location>
        <begin position="400"/>
        <end position="411"/>
    </location>
</feature>
<dbReference type="GO" id="GO:0004402">
    <property type="term" value="F:histone acetyltransferase activity"/>
    <property type="evidence" value="ECO:0007669"/>
    <property type="project" value="TreeGrafter"/>
</dbReference>
<evidence type="ECO:0000256" key="6">
    <source>
        <dbReference type="ARBA" id="ARBA00023242"/>
    </source>
</evidence>
<feature type="binding site" evidence="8">
    <location>
        <position position="841"/>
    </location>
    <ligand>
        <name>Zn(2+)</name>
        <dbReference type="ChEBI" id="CHEBI:29105"/>
        <label>2</label>
    </ligand>
</feature>
<dbReference type="GO" id="GO:0006355">
    <property type="term" value="P:regulation of DNA-templated transcription"/>
    <property type="evidence" value="ECO:0007669"/>
    <property type="project" value="TreeGrafter"/>
</dbReference>
<dbReference type="PROSITE" id="PS50016">
    <property type="entry name" value="ZF_PHD_2"/>
    <property type="match status" value="1"/>
</dbReference>
<evidence type="ECO:0000256" key="3">
    <source>
        <dbReference type="ARBA" id="ARBA00022723"/>
    </source>
</evidence>
<dbReference type="CDD" id="cd15505">
    <property type="entry name" value="PHD_ING"/>
    <property type="match status" value="1"/>
</dbReference>
<evidence type="ECO:0000256" key="1">
    <source>
        <dbReference type="ARBA" id="ARBA00004123"/>
    </source>
</evidence>
<feature type="compositionally biased region" description="Polar residues" evidence="10">
    <location>
        <begin position="648"/>
        <end position="661"/>
    </location>
</feature>
<dbReference type="InterPro" id="IPR001965">
    <property type="entry name" value="Znf_PHD"/>
</dbReference>
<keyword evidence="5 8" id="KW-0862">Zinc</keyword>
<feature type="binding site" evidence="8">
    <location>
        <position position="844"/>
    </location>
    <ligand>
        <name>Zn(2+)</name>
        <dbReference type="ChEBI" id="CHEBI:29105"/>
        <label>2</label>
    </ligand>
</feature>
<feature type="site" description="Histone H3K4me3 binding" evidence="7">
    <location>
        <position position="812"/>
    </location>
</feature>
<dbReference type="EMBL" id="QVQW01000111">
    <property type="protein sequence ID" value="RKU40288.1"/>
    <property type="molecule type" value="Genomic_DNA"/>
</dbReference>
<evidence type="ECO:0000256" key="9">
    <source>
        <dbReference type="PROSITE-ProRule" id="PRU00146"/>
    </source>
</evidence>
<accession>A0A420XXV7</accession>
<dbReference type="InterPro" id="IPR019787">
    <property type="entry name" value="Znf_PHD-finger"/>
</dbReference>
<evidence type="ECO:0000256" key="4">
    <source>
        <dbReference type="ARBA" id="ARBA00022771"/>
    </source>
</evidence>
<name>A0A420XXV7_9PEZI</name>
<dbReference type="InterPro" id="IPR013083">
    <property type="entry name" value="Znf_RING/FYVE/PHD"/>
</dbReference>
<sequence length="863" mass="93143">MNVDNAMDSSPVATRSVNNALNSINMRADPDAQATVTDFLDFTEYLPSDMIRSLTLIGKLDQNYTDASTNIHELTTKWGRLPQISPEERPSAAQLRADISENLGNAVSARIFSHAEASRMAENVNQHYNRAKSILTKLQSMLQNWPPPEEQNSPIATRSPQMTRTPKVTIRGADGQRVRRPQVPRITVPGEVLAPYELNYDQYSDSSESEPDEVLEPGSPEAPTITPAPPSRIKVVRKERPPKTPKVPKTPRPRYSLVIPPGVGPDGITPTGPSSRPLSTSLALARLQPPPENAVKGSSDAPWRRLTLYELAKLRKRMKKNAAWTPSDTMIAKELKILGRGTEEYLAAKKKAEEDGVPFLDEAPNMVVDPETGAETLPGAALSQEALAAEERKMENPNNVRKRQSIARKPKGTPLPLSAAEEAEESARKMIELARGLMATPAQPPVLPDATSQAKTDPKRSRQKKRKRDSVSEADAEKPDSLEVPGQRPQVKRTKTETPVPHPQRLSGSGSQLAQETPIHPPHLVANSTVVVPRTTPVPLPIAGQDQATKAQSAASPASSVNTAVSNAVTASSTTARPHTETPIPPPVPAEKNPSTPIPPPIRETRKSQAVRKHEEQQQHQQAAAAKSSSRSATPAPAALPATEQETSAPATVTQAASTGPVTRRPTSRGHERRPASRGLKAGSQELEQSSSLASDRPRRASTARNTPAPAEKEPARPASRRSKRPAPGVISRTNSGGNSAVGKRKAAPKKKTAAAARGGATRKDKAAVITDSGVAAEGEVEIDDEGNVIDPNETRYCLCNRVSFGTMIQCDNADNCKQEWFHLECVGLSDVPARTTKWYCPDCRKLLNIGEKGQVSARGVRT</sequence>
<reference evidence="12 13" key="1">
    <citation type="submission" date="2018-08" db="EMBL/GenBank/DDBJ databases">
        <title>Draft genome of the lignicolous fungus Coniochaeta pulveracea.</title>
        <authorList>
            <person name="Borstlap C.J."/>
            <person name="De Witt R.N."/>
            <person name="Botha A."/>
            <person name="Volschenk H."/>
        </authorList>
    </citation>
    <scope>NUCLEOTIDE SEQUENCE [LARGE SCALE GENOMIC DNA]</scope>
    <source>
        <strain evidence="12 13">CAB683</strain>
    </source>
</reference>
<dbReference type="Proteomes" id="UP000275385">
    <property type="component" value="Unassembled WGS sequence"/>
</dbReference>
<feature type="compositionally biased region" description="Polar residues" evidence="10">
    <location>
        <begin position="546"/>
        <end position="577"/>
    </location>
</feature>
<dbReference type="SUPFAM" id="SSF57903">
    <property type="entry name" value="FYVE/PHD zinc finger"/>
    <property type="match status" value="1"/>
</dbReference>
<feature type="site" description="Histone H3K4me3 binding" evidence="7">
    <location>
        <position position="821"/>
    </location>
</feature>
<dbReference type="AlphaFoldDB" id="A0A420XXV7"/>
<feature type="compositionally biased region" description="Low complexity" evidence="10">
    <location>
        <begin position="682"/>
        <end position="695"/>
    </location>
</feature>
<keyword evidence="4 9" id="KW-0863">Zinc-finger</keyword>
<dbReference type="GO" id="GO:0008270">
    <property type="term" value="F:zinc ion binding"/>
    <property type="evidence" value="ECO:0007669"/>
    <property type="project" value="UniProtKB-KW"/>
</dbReference>
<feature type="compositionally biased region" description="Basic residues" evidence="10">
    <location>
        <begin position="743"/>
        <end position="753"/>
    </location>
</feature>
<dbReference type="Gene3D" id="6.10.140.1740">
    <property type="match status" value="1"/>
</dbReference>
<feature type="site" description="Histone H3K4me3 binding" evidence="7">
    <location>
        <position position="808"/>
    </location>
</feature>
<feature type="binding site" evidence="8">
    <location>
        <position position="823"/>
    </location>
    <ligand>
        <name>Zn(2+)</name>
        <dbReference type="ChEBI" id="CHEBI:29105"/>
        <label>1</label>
    </ligand>
</feature>
<dbReference type="PANTHER" id="PTHR10333:SF94">
    <property type="entry name" value="FINGER DOMAIN PROTEIN, PUTATIVE (AFU_ORTHOLOGUE AFUA_3G11940)-RELATED"/>
    <property type="match status" value="1"/>
</dbReference>
<protein>
    <recommendedName>
        <fullName evidence="11">PHD-type domain-containing protein</fullName>
    </recommendedName>
</protein>
<feature type="site" description="Histone H3K4me3 binding" evidence="7">
    <location>
        <position position="797"/>
    </location>
</feature>
<feature type="binding site" evidence="8">
    <location>
        <position position="798"/>
    </location>
    <ligand>
        <name>Zn(2+)</name>
        <dbReference type="ChEBI" id="CHEBI:29105"/>
        <label>1</label>
    </ligand>
</feature>
<keyword evidence="13" id="KW-1185">Reference proteome</keyword>
<evidence type="ECO:0000256" key="10">
    <source>
        <dbReference type="SAM" id="MobiDB-lite"/>
    </source>
</evidence>
<dbReference type="InterPro" id="IPR028651">
    <property type="entry name" value="ING_fam"/>
</dbReference>
<keyword evidence="3 8" id="KW-0479">Metal-binding</keyword>
<evidence type="ECO:0000256" key="2">
    <source>
        <dbReference type="ARBA" id="ARBA00010210"/>
    </source>
</evidence>
<feature type="region of interest" description="Disordered" evidence="10">
    <location>
        <begin position="144"/>
        <end position="190"/>
    </location>
</feature>
<feature type="region of interest" description="Disordered" evidence="10">
    <location>
        <begin position="384"/>
        <end position="764"/>
    </location>
</feature>
<evidence type="ECO:0000256" key="5">
    <source>
        <dbReference type="ARBA" id="ARBA00022833"/>
    </source>
</evidence>
<feature type="binding site" evidence="8">
    <location>
        <position position="817"/>
    </location>
    <ligand>
        <name>Zn(2+)</name>
        <dbReference type="ChEBI" id="CHEBI:29105"/>
        <label>2</label>
    </ligand>
</feature>
<feature type="compositionally biased region" description="Low complexity" evidence="10">
    <location>
        <begin position="619"/>
        <end position="647"/>
    </location>
</feature>
<dbReference type="PANTHER" id="PTHR10333">
    <property type="entry name" value="INHIBITOR OF GROWTH PROTEIN"/>
    <property type="match status" value="1"/>
</dbReference>
<feature type="compositionally biased region" description="Polar residues" evidence="10">
    <location>
        <begin position="150"/>
        <end position="166"/>
    </location>
</feature>
<proteinExistence type="inferred from homology"/>
<feature type="compositionally biased region" description="Basic and acidic residues" evidence="10">
    <location>
        <begin position="603"/>
        <end position="618"/>
    </location>
</feature>
<dbReference type="STRING" id="177199.A0A420XXV7"/>
<keyword evidence="6" id="KW-0539">Nucleus</keyword>